<reference evidence="1" key="1">
    <citation type="submission" date="2022-02" db="EMBL/GenBank/DDBJ databases">
        <authorList>
            <person name="Henning P.M."/>
            <person name="McCubbin A.G."/>
            <person name="Shore J.S."/>
        </authorList>
    </citation>
    <scope>NUCLEOTIDE SEQUENCE</scope>
    <source>
        <strain evidence="1">F60SS</strain>
        <tissue evidence="1">Leaves</tissue>
    </source>
</reference>
<organism evidence="1 2">
    <name type="scientific">Turnera subulata</name>
    <dbReference type="NCBI Taxonomy" id="218843"/>
    <lineage>
        <taxon>Eukaryota</taxon>
        <taxon>Viridiplantae</taxon>
        <taxon>Streptophyta</taxon>
        <taxon>Embryophyta</taxon>
        <taxon>Tracheophyta</taxon>
        <taxon>Spermatophyta</taxon>
        <taxon>Magnoliopsida</taxon>
        <taxon>eudicotyledons</taxon>
        <taxon>Gunneridae</taxon>
        <taxon>Pentapetalae</taxon>
        <taxon>rosids</taxon>
        <taxon>fabids</taxon>
        <taxon>Malpighiales</taxon>
        <taxon>Passifloraceae</taxon>
        <taxon>Turnera</taxon>
    </lineage>
</organism>
<keyword evidence="2" id="KW-1185">Reference proteome</keyword>
<evidence type="ECO:0000313" key="2">
    <source>
        <dbReference type="Proteomes" id="UP001141552"/>
    </source>
</evidence>
<protein>
    <submittedName>
        <fullName evidence="1">Uncharacterized protein</fullName>
    </submittedName>
</protein>
<feature type="non-terminal residue" evidence="1">
    <location>
        <position position="1"/>
    </location>
</feature>
<sequence length="88" mass="9890">GSSSSEEEEETTRRRRKRARWKHKVVQPAKEEEKLQEFDMNHLPGDLVMEILFRIPNCAGGGIVATRACPDSGDTVIGLKLRVCALKL</sequence>
<comment type="caution">
    <text evidence="1">The sequence shown here is derived from an EMBL/GenBank/DDBJ whole genome shotgun (WGS) entry which is preliminary data.</text>
</comment>
<gene>
    <name evidence="1" type="ORF">Tsubulata_035151</name>
</gene>
<dbReference type="AlphaFoldDB" id="A0A9Q0JIL0"/>
<dbReference type="EMBL" id="JAKUCV010002614">
    <property type="protein sequence ID" value="KAJ4842010.1"/>
    <property type="molecule type" value="Genomic_DNA"/>
</dbReference>
<accession>A0A9Q0JIL0</accession>
<name>A0A9Q0JIL0_9ROSI</name>
<proteinExistence type="predicted"/>
<dbReference type="Proteomes" id="UP001141552">
    <property type="component" value="Unassembled WGS sequence"/>
</dbReference>
<reference evidence="1" key="2">
    <citation type="journal article" date="2023" name="Plants (Basel)">
        <title>Annotation of the Turnera subulata (Passifloraceae) Draft Genome Reveals the S-Locus Evolved after the Divergence of Turneroideae from Passifloroideae in a Stepwise Manner.</title>
        <authorList>
            <person name="Henning P.M."/>
            <person name="Roalson E.H."/>
            <person name="Mir W."/>
            <person name="McCubbin A.G."/>
            <person name="Shore J.S."/>
        </authorList>
    </citation>
    <scope>NUCLEOTIDE SEQUENCE</scope>
    <source>
        <strain evidence="1">F60SS</strain>
    </source>
</reference>
<evidence type="ECO:0000313" key="1">
    <source>
        <dbReference type="EMBL" id="KAJ4842010.1"/>
    </source>
</evidence>